<dbReference type="GO" id="GO:0046872">
    <property type="term" value="F:metal ion binding"/>
    <property type="evidence" value="ECO:0007669"/>
    <property type="project" value="UniProtKB-KW"/>
</dbReference>
<feature type="binding site" evidence="18">
    <location>
        <begin position="99"/>
        <end position="103"/>
    </location>
    <ligand>
        <name>NAD(+)</name>
        <dbReference type="ChEBI" id="CHEBI:57540"/>
    </ligand>
</feature>
<feature type="domain" description="3-dehydroquinate synthase C-terminal" evidence="20">
    <location>
        <begin position="174"/>
        <end position="316"/>
    </location>
</feature>
<evidence type="ECO:0000256" key="16">
    <source>
        <dbReference type="ARBA" id="ARBA00023239"/>
    </source>
</evidence>
<dbReference type="AlphaFoldDB" id="A0AAT9P3B7"/>
<dbReference type="InterPro" id="IPR030960">
    <property type="entry name" value="DHQS/DOIS_N"/>
</dbReference>
<dbReference type="Pfam" id="PF24621">
    <property type="entry name" value="DHQS_C"/>
    <property type="match status" value="1"/>
</dbReference>
<feature type="binding site" evidence="18">
    <location>
        <position position="247"/>
    </location>
    <ligand>
        <name>Zn(2+)</name>
        <dbReference type="ChEBI" id="CHEBI:29105"/>
    </ligand>
</feature>
<evidence type="ECO:0000259" key="19">
    <source>
        <dbReference type="Pfam" id="PF01761"/>
    </source>
</evidence>
<feature type="binding site" evidence="18">
    <location>
        <begin position="162"/>
        <end position="165"/>
    </location>
    <ligand>
        <name>NAD(+)</name>
        <dbReference type="ChEBI" id="CHEBI:57540"/>
    </ligand>
</feature>
<evidence type="ECO:0000256" key="8">
    <source>
        <dbReference type="ARBA" id="ARBA00017684"/>
    </source>
</evidence>
<dbReference type="GO" id="GO:0008652">
    <property type="term" value="P:amino acid biosynthetic process"/>
    <property type="evidence" value="ECO:0007669"/>
    <property type="project" value="UniProtKB-KW"/>
</dbReference>
<dbReference type="EMBL" id="CP079955">
    <property type="protein sequence ID" value="QYA31887.1"/>
    <property type="molecule type" value="Genomic_DNA"/>
</dbReference>
<sequence length="357" mass="40533">MKLTTNYIDNNYDIVVEHEAFNLNLDFKHYDKRIALIDESVHQLHQQKIDLFLSKHSILKLLIPSGEQVKTIHHYSKVVETLLSMHVTRHSCLFAIGGGATGDFTGFVAATVLRGIHFIQVPTTILAHDASIGGKTGINASAGKNLIGAFKRPDMVIYDLDFLDTLSQSEKLSGFAEIIKHVLLNANGRIGKSDTLLEIMHDVQDGTCLSELHAIDKWITFGIQTKMKVVHDDEFESGVRKFLNFGHTLGHAIEFHHKLPHGIAVMHGMIYALLLSDVTETDILSLMRWMHHLGLKKLAYDNFDIYYKLMRQDKKNVANDISFVLYCENNGYKVEQVDVKRLRKAFERLRKLEGELL</sequence>
<keyword evidence="13 18" id="KW-0862">Zinc</keyword>
<evidence type="ECO:0000256" key="9">
    <source>
        <dbReference type="ARBA" id="ARBA00022490"/>
    </source>
</evidence>
<dbReference type="PANTHER" id="PTHR43622:SF7">
    <property type="entry name" value="3-DEHYDROQUINATE SYNTHASE, CHLOROPLASTIC"/>
    <property type="match status" value="1"/>
</dbReference>
<keyword evidence="14 18" id="KW-0520">NAD</keyword>
<comment type="cofactor">
    <cofactor evidence="3">
        <name>Zn(2+)</name>
        <dbReference type="ChEBI" id="CHEBI:29105"/>
    </cofactor>
</comment>
<evidence type="ECO:0000256" key="5">
    <source>
        <dbReference type="ARBA" id="ARBA00004661"/>
    </source>
</evidence>
<evidence type="ECO:0000256" key="2">
    <source>
        <dbReference type="ARBA" id="ARBA00001911"/>
    </source>
</evidence>
<feature type="binding site" evidence="18">
    <location>
        <position position="177"/>
    </location>
    <ligand>
        <name>Zn(2+)</name>
        <dbReference type="ChEBI" id="CHEBI:29105"/>
    </ligand>
</feature>
<comment type="pathway">
    <text evidence="5 18">Metabolic intermediate biosynthesis; chorismate biosynthesis; chorismate from D-erythrose 4-phosphate and phosphoenolpyruvate: step 2/7.</text>
</comment>
<feature type="binding site" evidence="18">
    <location>
        <position position="261"/>
    </location>
    <ligand>
        <name>Zn(2+)</name>
        <dbReference type="ChEBI" id="CHEBI:29105"/>
    </ligand>
</feature>
<dbReference type="GO" id="GO:0009423">
    <property type="term" value="P:chorismate biosynthetic process"/>
    <property type="evidence" value="ECO:0007669"/>
    <property type="project" value="UniProtKB-UniRule"/>
</dbReference>
<feature type="binding site" evidence="18">
    <location>
        <position position="144"/>
    </location>
    <ligand>
        <name>NAD(+)</name>
        <dbReference type="ChEBI" id="CHEBI:57540"/>
    </ligand>
</feature>
<keyword evidence="16 18" id="KW-0456">Lyase</keyword>
<dbReference type="PIRSF" id="PIRSF001455">
    <property type="entry name" value="DHQ_synth"/>
    <property type="match status" value="1"/>
</dbReference>
<dbReference type="PANTHER" id="PTHR43622">
    <property type="entry name" value="3-DEHYDROQUINATE SYNTHASE"/>
    <property type="match status" value="1"/>
</dbReference>
<comment type="cofactor">
    <cofactor evidence="2 18">
        <name>NAD(+)</name>
        <dbReference type="ChEBI" id="CHEBI:57540"/>
    </cofactor>
</comment>
<evidence type="ECO:0000256" key="4">
    <source>
        <dbReference type="ARBA" id="ARBA00004496"/>
    </source>
</evidence>
<protein>
    <recommendedName>
        <fullName evidence="8 18">3-dehydroquinate synthase</fullName>
        <shortName evidence="18">DHQS</shortName>
        <ecNumber evidence="7 18">4.2.3.4</ecNumber>
    </recommendedName>
</protein>
<dbReference type="CDD" id="cd08195">
    <property type="entry name" value="DHQS"/>
    <property type="match status" value="1"/>
</dbReference>
<evidence type="ECO:0000259" key="20">
    <source>
        <dbReference type="Pfam" id="PF24621"/>
    </source>
</evidence>
<comment type="subcellular location">
    <subcellularLocation>
        <location evidence="4 18">Cytoplasm</location>
    </subcellularLocation>
</comment>
<dbReference type="GO" id="GO:0000166">
    <property type="term" value="F:nucleotide binding"/>
    <property type="evidence" value="ECO:0007669"/>
    <property type="project" value="UniProtKB-KW"/>
</dbReference>
<keyword evidence="12 18" id="KW-0547">Nucleotide-binding</keyword>
<accession>A0AAT9P3B7</accession>
<dbReference type="HAMAP" id="MF_00110">
    <property type="entry name" value="DHQ_synthase"/>
    <property type="match status" value="1"/>
</dbReference>
<name>A0AAT9P3B7_9STAP</name>
<feature type="binding site" evidence="18">
    <location>
        <begin position="123"/>
        <end position="124"/>
    </location>
    <ligand>
        <name>NAD(+)</name>
        <dbReference type="ChEBI" id="CHEBI:57540"/>
    </ligand>
</feature>
<keyword evidence="15 18" id="KW-0057">Aromatic amino acid biosynthesis</keyword>
<dbReference type="FunFam" id="3.40.50.1970:FF:000007">
    <property type="entry name" value="Pentafunctional AROM polypeptide"/>
    <property type="match status" value="1"/>
</dbReference>
<gene>
    <name evidence="18" type="primary">aroB</name>
    <name evidence="21" type="ORF">KYI10_05680</name>
</gene>
<evidence type="ECO:0000256" key="10">
    <source>
        <dbReference type="ARBA" id="ARBA00022605"/>
    </source>
</evidence>
<evidence type="ECO:0000256" key="1">
    <source>
        <dbReference type="ARBA" id="ARBA00001393"/>
    </source>
</evidence>
<organism evidence="21">
    <name type="scientific">Macrococcus psychrotolerans</name>
    <dbReference type="NCBI Taxonomy" id="3039389"/>
    <lineage>
        <taxon>Bacteria</taxon>
        <taxon>Bacillati</taxon>
        <taxon>Bacillota</taxon>
        <taxon>Bacilli</taxon>
        <taxon>Bacillales</taxon>
        <taxon>Staphylococcaceae</taxon>
        <taxon>Macrococcus</taxon>
    </lineage>
</organism>
<evidence type="ECO:0000256" key="18">
    <source>
        <dbReference type="HAMAP-Rule" id="MF_00110"/>
    </source>
</evidence>
<keyword evidence="17 18" id="KW-0170">Cobalt</keyword>
<dbReference type="InterPro" id="IPR030963">
    <property type="entry name" value="DHQ_synth_fam"/>
</dbReference>
<evidence type="ECO:0000256" key="15">
    <source>
        <dbReference type="ARBA" id="ARBA00023141"/>
    </source>
</evidence>
<keyword evidence="9 18" id="KW-0963">Cytoplasm</keyword>
<feature type="domain" description="3-dehydroquinate synthase N-terminal" evidence="19">
    <location>
        <begin position="61"/>
        <end position="170"/>
    </location>
</feature>
<feature type="binding site" evidence="18">
    <location>
        <position position="135"/>
    </location>
    <ligand>
        <name>NAD(+)</name>
        <dbReference type="ChEBI" id="CHEBI:57540"/>
    </ligand>
</feature>
<evidence type="ECO:0000256" key="11">
    <source>
        <dbReference type="ARBA" id="ARBA00022723"/>
    </source>
</evidence>
<reference evidence="21" key="1">
    <citation type="submission" date="2021-07" db="EMBL/GenBank/DDBJ databases">
        <title>Prevalence and characterization of methicillin-resistant Macrococcus spp. in food producing animals and meat in Switzerland in 2019.</title>
        <authorList>
            <person name="Keller J.E."/>
            <person name="Schwendener S."/>
            <person name="Neuenschwander J."/>
            <person name="Overesch G."/>
            <person name="Perreten V."/>
        </authorList>
    </citation>
    <scope>NUCLEOTIDE SEQUENCE</scope>
    <source>
        <strain evidence="21">19Msa1099</strain>
    </source>
</reference>
<dbReference type="EC" id="4.2.3.4" evidence="7 18"/>
<dbReference type="Pfam" id="PF01761">
    <property type="entry name" value="DHQ_synthase"/>
    <property type="match status" value="1"/>
</dbReference>
<dbReference type="InterPro" id="IPR016037">
    <property type="entry name" value="DHQ_synth_AroB"/>
</dbReference>
<dbReference type="GO" id="GO:0005737">
    <property type="term" value="C:cytoplasm"/>
    <property type="evidence" value="ECO:0007669"/>
    <property type="project" value="UniProtKB-SubCell"/>
</dbReference>
<evidence type="ECO:0000256" key="17">
    <source>
        <dbReference type="ARBA" id="ARBA00023285"/>
    </source>
</evidence>
<evidence type="ECO:0000256" key="6">
    <source>
        <dbReference type="ARBA" id="ARBA00005412"/>
    </source>
</evidence>
<evidence type="ECO:0000313" key="21">
    <source>
        <dbReference type="EMBL" id="QYA31887.1"/>
    </source>
</evidence>
<proteinExistence type="inferred from homology"/>
<evidence type="ECO:0000256" key="3">
    <source>
        <dbReference type="ARBA" id="ARBA00001947"/>
    </source>
</evidence>
<comment type="similarity">
    <text evidence="6 18">Belongs to the sugar phosphate cyclases superfamily. Dehydroquinate synthase family.</text>
</comment>
<dbReference type="InterPro" id="IPR056179">
    <property type="entry name" value="DHQS_C"/>
</dbReference>
<comment type="catalytic activity">
    <reaction evidence="1 18">
        <text>7-phospho-2-dehydro-3-deoxy-D-arabino-heptonate = 3-dehydroquinate + phosphate</text>
        <dbReference type="Rhea" id="RHEA:21968"/>
        <dbReference type="ChEBI" id="CHEBI:32364"/>
        <dbReference type="ChEBI" id="CHEBI:43474"/>
        <dbReference type="ChEBI" id="CHEBI:58394"/>
        <dbReference type="EC" id="4.2.3.4"/>
    </reaction>
</comment>
<comment type="cofactor">
    <cofactor evidence="18">
        <name>Co(2+)</name>
        <dbReference type="ChEBI" id="CHEBI:48828"/>
    </cofactor>
    <cofactor evidence="18">
        <name>Zn(2+)</name>
        <dbReference type="ChEBI" id="CHEBI:29105"/>
    </cofactor>
    <text evidence="18">Binds 1 divalent metal cation per subunit. Can use either Co(2+) or Zn(2+).</text>
</comment>
<evidence type="ECO:0000256" key="12">
    <source>
        <dbReference type="ARBA" id="ARBA00022741"/>
    </source>
</evidence>
<feature type="binding site" evidence="18">
    <location>
        <begin position="65"/>
        <end position="70"/>
    </location>
    <ligand>
        <name>NAD(+)</name>
        <dbReference type="ChEBI" id="CHEBI:57540"/>
    </ligand>
</feature>
<evidence type="ECO:0000256" key="13">
    <source>
        <dbReference type="ARBA" id="ARBA00022833"/>
    </source>
</evidence>
<keyword evidence="10 18" id="KW-0028">Amino-acid biosynthesis</keyword>
<evidence type="ECO:0000256" key="14">
    <source>
        <dbReference type="ARBA" id="ARBA00023027"/>
    </source>
</evidence>
<keyword evidence="11 18" id="KW-0479">Metal-binding</keyword>
<dbReference type="GO" id="GO:0009073">
    <property type="term" value="P:aromatic amino acid family biosynthetic process"/>
    <property type="evidence" value="ECO:0007669"/>
    <property type="project" value="UniProtKB-KW"/>
</dbReference>
<comment type="function">
    <text evidence="18">Catalyzes the conversion of 3-deoxy-D-arabino-heptulosonate 7-phosphate (DAHP) to dehydroquinate (DHQ).</text>
</comment>
<dbReference type="GO" id="GO:0003856">
    <property type="term" value="F:3-dehydroquinate synthase activity"/>
    <property type="evidence" value="ECO:0007669"/>
    <property type="project" value="UniProtKB-UniRule"/>
</dbReference>
<evidence type="ECO:0000256" key="7">
    <source>
        <dbReference type="ARBA" id="ARBA00013031"/>
    </source>
</evidence>
<dbReference type="InterPro" id="IPR050071">
    <property type="entry name" value="Dehydroquinate_synthase"/>
</dbReference>